<dbReference type="InterPro" id="IPR029151">
    <property type="entry name" value="Sensor-like_sf"/>
</dbReference>
<dbReference type="PANTHER" id="PTHR43531">
    <property type="entry name" value="PROTEIN ICFG"/>
    <property type="match status" value="1"/>
</dbReference>
<evidence type="ECO:0000256" key="8">
    <source>
        <dbReference type="PROSITE-ProRule" id="PRU00284"/>
    </source>
</evidence>
<dbReference type="Proteomes" id="UP001225596">
    <property type="component" value="Unassembled WGS sequence"/>
</dbReference>
<keyword evidence="2" id="KW-1003">Cell membrane</keyword>
<dbReference type="CDD" id="cd06225">
    <property type="entry name" value="HAMP"/>
    <property type="match status" value="1"/>
</dbReference>
<feature type="transmembrane region" description="Helical" evidence="9">
    <location>
        <begin position="329"/>
        <end position="349"/>
    </location>
</feature>
<evidence type="ECO:0000256" key="7">
    <source>
        <dbReference type="ARBA" id="ARBA00029447"/>
    </source>
</evidence>
<dbReference type="EMBL" id="JAUYVH010000005">
    <property type="protein sequence ID" value="MDQ9170880.1"/>
    <property type="molecule type" value="Genomic_DNA"/>
</dbReference>
<evidence type="ECO:0000313" key="13">
    <source>
        <dbReference type="Proteomes" id="UP001225596"/>
    </source>
</evidence>
<keyword evidence="6 9" id="KW-0472">Membrane</keyword>
<dbReference type="SMART" id="SM00283">
    <property type="entry name" value="MA"/>
    <property type="match status" value="1"/>
</dbReference>
<dbReference type="CDD" id="cd11386">
    <property type="entry name" value="MCP_signal"/>
    <property type="match status" value="1"/>
</dbReference>
<evidence type="ECO:0000256" key="9">
    <source>
        <dbReference type="SAM" id="Phobius"/>
    </source>
</evidence>
<keyword evidence="3" id="KW-0488">Methylation</keyword>
<evidence type="ECO:0000313" key="12">
    <source>
        <dbReference type="EMBL" id="MDQ9170880.1"/>
    </source>
</evidence>
<dbReference type="Pfam" id="PF00672">
    <property type="entry name" value="HAMP"/>
    <property type="match status" value="1"/>
</dbReference>
<dbReference type="RefSeq" id="WP_338436812.1">
    <property type="nucleotide sequence ID" value="NZ_JAUYVH010000005.1"/>
</dbReference>
<dbReference type="PROSITE" id="PS50111">
    <property type="entry name" value="CHEMOTAXIS_TRANSDUC_2"/>
    <property type="match status" value="1"/>
</dbReference>
<dbReference type="PROSITE" id="PS50885">
    <property type="entry name" value="HAMP"/>
    <property type="match status" value="1"/>
</dbReference>
<dbReference type="Pfam" id="PF17200">
    <property type="entry name" value="sCache_2"/>
    <property type="match status" value="1"/>
</dbReference>
<organism evidence="12 13">
    <name type="scientific">Keguizhuia sedimenti</name>
    <dbReference type="NCBI Taxonomy" id="3064264"/>
    <lineage>
        <taxon>Bacteria</taxon>
        <taxon>Pseudomonadati</taxon>
        <taxon>Pseudomonadota</taxon>
        <taxon>Betaproteobacteria</taxon>
        <taxon>Burkholderiales</taxon>
        <taxon>Oxalobacteraceae</taxon>
        <taxon>Keguizhuia</taxon>
    </lineage>
</organism>
<evidence type="ECO:0000256" key="4">
    <source>
        <dbReference type="ARBA" id="ARBA00022692"/>
    </source>
</evidence>
<dbReference type="CDD" id="cd18774">
    <property type="entry name" value="PDC2_HK_sensor"/>
    <property type="match status" value="1"/>
</dbReference>
<evidence type="ECO:0000259" key="10">
    <source>
        <dbReference type="PROSITE" id="PS50111"/>
    </source>
</evidence>
<feature type="domain" description="HAMP" evidence="11">
    <location>
        <begin position="351"/>
        <end position="403"/>
    </location>
</feature>
<dbReference type="InterPro" id="IPR004089">
    <property type="entry name" value="MCPsignal_dom"/>
</dbReference>
<evidence type="ECO:0000256" key="5">
    <source>
        <dbReference type="ARBA" id="ARBA00022989"/>
    </source>
</evidence>
<protein>
    <submittedName>
        <fullName evidence="12">Cache 3/Cache 2 fusion domain-containing protein</fullName>
    </submittedName>
</protein>
<feature type="domain" description="Methyl-accepting transducer" evidence="10">
    <location>
        <begin position="408"/>
        <end position="637"/>
    </location>
</feature>
<evidence type="ECO:0000256" key="2">
    <source>
        <dbReference type="ARBA" id="ARBA00022475"/>
    </source>
</evidence>
<evidence type="ECO:0000256" key="1">
    <source>
        <dbReference type="ARBA" id="ARBA00004651"/>
    </source>
</evidence>
<dbReference type="Gene3D" id="1.10.287.950">
    <property type="entry name" value="Methyl-accepting chemotaxis protein"/>
    <property type="match status" value="1"/>
</dbReference>
<dbReference type="InterPro" id="IPR051310">
    <property type="entry name" value="MCP_chemotaxis"/>
</dbReference>
<dbReference type="PANTHER" id="PTHR43531:SF14">
    <property type="entry name" value="METHYL-ACCEPTING CHEMOTAXIS PROTEIN I-RELATED"/>
    <property type="match status" value="1"/>
</dbReference>
<keyword evidence="5 9" id="KW-1133">Transmembrane helix</keyword>
<gene>
    <name evidence="12" type="ORF">Q8A64_10710</name>
</gene>
<proteinExistence type="inferred from homology"/>
<name>A0ABU1BPE8_9BURK</name>
<evidence type="ECO:0000256" key="3">
    <source>
        <dbReference type="ARBA" id="ARBA00022481"/>
    </source>
</evidence>
<keyword evidence="13" id="KW-1185">Reference proteome</keyword>
<comment type="subcellular location">
    <subcellularLocation>
        <location evidence="1">Cell membrane</location>
        <topology evidence="1">Multi-pass membrane protein</topology>
    </subcellularLocation>
</comment>
<comment type="similarity">
    <text evidence="7">Belongs to the methyl-accepting chemotaxis (MCP) protein family.</text>
</comment>
<dbReference type="InterPro" id="IPR033462">
    <property type="entry name" value="Cache_3-Cache_2"/>
</dbReference>
<sequence>MKKLMQKLNRLSLGAKLSLIMFLLVSAIFGIYAAALGYSTSSLLEKRAIKELEVEGKTVIDMVDMFQKRLNEEAEHSAKMLASYFPEKFSVDESSMVTVGERSVPTLKNGENVLNLQYEVLDRFTERSGATATLFVKTGSDFVRVTTSVKKETGERAVGTMLDHAHPGYALLMSGKSYNGTALLFGKKYHTEYDPIKDESGKVIGVMYVGINIDGGMKMMREKITAMKVGDTGGFFVLDANEGKNYGNLVMAAKGEGENILEQKAADGSEYIKTILTKKEGDLRYPFSADGKSGEKIAVFNHLPTWNWVVVGGTYLEEITHEATTLRNMFAGAGTIAVLILAALIYVIMRRSVTAPLAAATVAAQQLASGDLTTRVHTDREDEIGRLLYAMNGISQGLANVVWQVRNGTETIAIASSEIAKGNLDLSSRTEEQASSLEETAASMEELTSTVKQNADNARQANQLAQSASDVAVKGGEVVSQVVHTMEDINESAKKIVDIISVIDGIAFQTNILALNAAVEAARAGEQGRGFAVVASEVRSLAQRSAAAAKEIKSLISDSVEKVGAGTKLVDHAGTTMTEVVSSVRRVTDIMAEITAASQEQSSGIEQVNQAIAQMDQVTQQNAALVEQAAAAAESLQGQANSLAQLVGVFKMKSTSHGTSEEATEMVGNAIAYLKMHGQDKMFTEVNNKLGRFCDRDLYVVVYDINGRNLAHGANSKNIGQNLIDATDGDGKPFMRERISIMQKQSKAWQDYKYVNPITKQMEAKSMYIERVGDLIVGCGIYKT</sequence>
<comment type="caution">
    <text evidence="12">The sequence shown here is derived from an EMBL/GenBank/DDBJ whole genome shotgun (WGS) entry which is preliminary data.</text>
</comment>
<dbReference type="Pfam" id="PF17201">
    <property type="entry name" value="Cache_3-Cache_2"/>
    <property type="match status" value="1"/>
</dbReference>
<dbReference type="InterPro" id="IPR033480">
    <property type="entry name" value="sCache_2"/>
</dbReference>
<dbReference type="SUPFAM" id="SSF103190">
    <property type="entry name" value="Sensory domain-like"/>
    <property type="match status" value="1"/>
</dbReference>
<dbReference type="Gene3D" id="3.30.450.20">
    <property type="entry name" value="PAS domain"/>
    <property type="match status" value="1"/>
</dbReference>
<dbReference type="SMART" id="SM01049">
    <property type="entry name" value="Cache_2"/>
    <property type="match status" value="1"/>
</dbReference>
<dbReference type="SMART" id="SM00304">
    <property type="entry name" value="HAMP"/>
    <property type="match status" value="1"/>
</dbReference>
<evidence type="ECO:0000256" key="6">
    <source>
        <dbReference type="ARBA" id="ARBA00023136"/>
    </source>
</evidence>
<accession>A0ABU1BPE8</accession>
<dbReference type="SUPFAM" id="SSF58104">
    <property type="entry name" value="Methyl-accepting chemotaxis protein (MCP) signaling domain"/>
    <property type="match status" value="1"/>
</dbReference>
<reference evidence="12 13" key="1">
    <citation type="submission" date="2023-08" db="EMBL/GenBank/DDBJ databases">
        <title>Oxalobacteraceae gen .nov., isolated from river sludge outside the plant.</title>
        <authorList>
            <person name="Zhao S.Y."/>
        </authorList>
    </citation>
    <scope>NUCLEOTIDE SEQUENCE [LARGE SCALE GENOMIC DNA]</scope>
    <source>
        <strain evidence="12 13">R-40</strain>
    </source>
</reference>
<keyword evidence="8" id="KW-0807">Transducer</keyword>
<dbReference type="InterPro" id="IPR003660">
    <property type="entry name" value="HAMP_dom"/>
</dbReference>
<keyword evidence="4 9" id="KW-0812">Transmembrane</keyword>
<dbReference type="Pfam" id="PF00015">
    <property type="entry name" value="MCPsignal"/>
    <property type="match status" value="1"/>
</dbReference>
<evidence type="ECO:0000259" key="11">
    <source>
        <dbReference type="PROSITE" id="PS50885"/>
    </source>
</evidence>